<name>A0ABP6L7P1_9ACTN</name>
<feature type="region of interest" description="Disordered" evidence="1">
    <location>
        <begin position="90"/>
        <end position="110"/>
    </location>
</feature>
<organism evidence="2 3">
    <name type="scientific">Streptosporangium longisporum</name>
    <dbReference type="NCBI Taxonomy" id="46187"/>
    <lineage>
        <taxon>Bacteria</taxon>
        <taxon>Bacillati</taxon>
        <taxon>Actinomycetota</taxon>
        <taxon>Actinomycetes</taxon>
        <taxon>Streptosporangiales</taxon>
        <taxon>Streptosporangiaceae</taxon>
        <taxon>Streptosporangium</taxon>
    </lineage>
</organism>
<feature type="region of interest" description="Disordered" evidence="1">
    <location>
        <begin position="44"/>
        <end position="69"/>
    </location>
</feature>
<evidence type="ECO:0000313" key="2">
    <source>
        <dbReference type="EMBL" id="GAA3035322.1"/>
    </source>
</evidence>
<dbReference type="EMBL" id="BAAAWD010000022">
    <property type="protein sequence ID" value="GAA3035322.1"/>
    <property type="molecule type" value="Genomic_DNA"/>
</dbReference>
<feature type="compositionally biased region" description="Basic and acidic residues" evidence="1">
    <location>
        <begin position="45"/>
        <end position="61"/>
    </location>
</feature>
<keyword evidence="3" id="KW-1185">Reference proteome</keyword>
<dbReference type="Proteomes" id="UP001499930">
    <property type="component" value="Unassembled WGS sequence"/>
</dbReference>
<proteinExistence type="predicted"/>
<evidence type="ECO:0000313" key="3">
    <source>
        <dbReference type="Proteomes" id="UP001499930"/>
    </source>
</evidence>
<reference evidence="3" key="1">
    <citation type="journal article" date="2019" name="Int. J. Syst. Evol. Microbiol.">
        <title>The Global Catalogue of Microorganisms (GCM) 10K type strain sequencing project: providing services to taxonomists for standard genome sequencing and annotation.</title>
        <authorList>
            <consortium name="The Broad Institute Genomics Platform"/>
            <consortium name="The Broad Institute Genome Sequencing Center for Infectious Disease"/>
            <person name="Wu L."/>
            <person name="Ma J."/>
        </authorList>
    </citation>
    <scope>NUCLEOTIDE SEQUENCE [LARGE SCALE GENOMIC DNA]</scope>
    <source>
        <strain evidence="3">JCM 3106</strain>
    </source>
</reference>
<comment type="caution">
    <text evidence="2">The sequence shown here is derived from an EMBL/GenBank/DDBJ whole genome shotgun (WGS) entry which is preliminary data.</text>
</comment>
<feature type="compositionally biased region" description="Polar residues" evidence="1">
    <location>
        <begin position="1"/>
        <end position="13"/>
    </location>
</feature>
<gene>
    <name evidence="2" type="ORF">GCM10017559_73610</name>
</gene>
<protein>
    <submittedName>
        <fullName evidence="2">Uncharacterized protein</fullName>
    </submittedName>
</protein>
<sequence length="110" mass="11936">MNSLPTRVRSQLIGSCRGEGGRDAEPRDAVLRVGAALLARVAGPRRAEVVRDEEAPERPEDPLPEGFPEAPLDVRVAMLGRLTRRVVNCATTRRKPREAAPPFTGSVDTP</sequence>
<evidence type="ECO:0000256" key="1">
    <source>
        <dbReference type="SAM" id="MobiDB-lite"/>
    </source>
</evidence>
<accession>A0ABP6L7P1</accession>
<feature type="region of interest" description="Disordered" evidence="1">
    <location>
        <begin position="1"/>
        <end position="24"/>
    </location>
</feature>